<dbReference type="Proteomes" id="UP000826540">
    <property type="component" value="Chromosome"/>
</dbReference>
<gene>
    <name evidence="1" type="ORF">K2F26_04755</name>
</gene>
<name>A0ABX8X1W3_9CYAN</name>
<evidence type="ECO:0000313" key="2">
    <source>
        <dbReference type="Proteomes" id="UP000826540"/>
    </source>
</evidence>
<keyword evidence="1" id="KW-0255">Endonuclease</keyword>
<organism evidence="1 2">
    <name type="scientific">Sphaerospermopsis torques-reginae ITEP-024</name>
    <dbReference type="NCBI Taxonomy" id="984208"/>
    <lineage>
        <taxon>Bacteria</taxon>
        <taxon>Bacillati</taxon>
        <taxon>Cyanobacteriota</taxon>
        <taxon>Cyanophyceae</taxon>
        <taxon>Nostocales</taxon>
        <taxon>Aphanizomenonaceae</taxon>
        <taxon>Sphaerospermopsis</taxon>
        <taxon>Sphaerospermopsis torques-reginae</taxon>
    </lineage>
</organism>
<dbReference type="RefSeq" id="WP_220610551.1">
    <property type="nucleotide sequence ID" value="NZ_CP080598.1"/>
</dbReference>
<evidence type="ECO:0000313" key="1">
    <source>
        <dbReference type="EMBL" id="QYX32691.1"/>
    </source>
</evidence>
<keyword evidence="2" id="KW-1185">Reference proteome</keyword>
<protein>
    <submittedName>
        <fullName evidence="1">Restriction endonuclease</fullName>
    </submittedName>
</protein>
<accession>A0ABX8X1W3</accession>
<keyword evidence="1" id="KW-0540">Nuclease</keyword>
<reference evidence="1 2" key="1">
    <citation type="journal article" date="2022" name="J. Am. Chem. Soc.">
        <title>Biosynthesis of Guanitoxin Enables Global Environmental Detection in Freshwater Cyanobacteria.</title>
        <authorList>
            <person name="Lima S.T."/>
            <person name="Fallon T.R."/>
            <person name="Cordoza J.L."/>
            <person name="Chekan J.R."/>
            <person name="Delbaje E."/>
            <person name="Hopiavuori A.R."/>
            <person name="Alvarenga D.O."/>
            <person name="Wood S.M."/>
            <person name="Luhavaya H."/>
            <person name="Baumgartner J.T."/>
            <person name="Dorr F.A."/>
            <person name="Etchegaray A."/>
            <person name="Pinto E."/>
            <person name="McKinnie S.M.K."/>
            <person name="Fiore M.F."/>
            <person name="Moore B.S."/>
        </authorList>
    </citation>
    <scope>NUCLEOTIDE SEQUENCE [LARGE SCALE GENOMIC DNA]</scope>
    <source>
        <strain evidence="1 2">ITEP-024</strain>
    </source>
</reference>
<sequence length="219" mass="24779">MELLTLDSLKTAASNFCLGLSTTAIKNLYGVTDGKAVGTYVESTFNQYLSNRYNYTLGSAALGIDFPSLEVDLKVISIRQPQSSCPFRNASQKVYGLGYHLLIFAYEKFDDHTSCTANLNFQNVVFVDKKRTGDYQTTYGLQEILRRNGNKDDVIAFLEERNFPLDEIGREALAERILRERPEMGYLTISNALQWRLQYSRVIQVSTTRTTTGIENLLP</sequence>
<dbReference type="GO" id="GO:0004519">
    <property type="term" value="F:endonuclease activity"/>
    <property type="evidence" value="ECO:0007669"/>
    <property type="project" value="UniProtKB-KW"/>
</dbReference>
<dbReference type="EMBL" id="CP080598">
    <property type="protein sequence ID" value="QYX32691.1"/>
    <property type="molecule type" value="Genomic_DNA"/>
</dbReference>
<proteinExistence type="predicted"/>
<keyword evidence="1" id="KW-0378">Hydrolase</keyword>